<evidence type="ECO:0000313" key="5">
    <source>
        <dbReference type="Proteomes" id="UP000027100"/>
    </source>
</evidence>
<dbReference type="EMBL" id="ARYM01000007">
    <property type="protein sequence ID" value="KCZ98972.1"/>
    <property type="molecule type" value="Genomic_DNA"/>
</dbReference>
<keyword evidence="2" id="KW-1133">Transmembrane helix</keyword>
<dbReference type="eggNOG" id="ENOG5033K1H">
    <property type="taxonomic scope" value="Bacteria"/>
</dbReference>
<accession>A0A062VF53</accession>
<evidence type="ECO:0000313" key="4">
    <source>
        <dbReference type="EMBL" id="KCZ98972.1"/>
    </source>
</evidence>
<evidence type="ECO:0000259" key="3">
    <source>
        <dbReference type="PROSITE" id="PS50095"/>
    </source>
</evidence>
<sequence>MLTALPWIVFAIGLFYTLGGVVLIRRMAMDRLLDQAIAAITLKRDRVEETATRLLTIGGWLTLASGLSLMAQSRAALVIFPLNIAAQAGYLLWAARHRPVTDEAERRGRVATRNALLIYVGVFALVLMTEQQNLWRIWLGTGIAGLLADLAAMGALTAAFVFLLTNTSSGPSSRKGKNYPDFLDPEEDEGPDYDPTKPPSCLRLAPEYQCWPLWDDETYTNIDPESLGFSAELIERIRRWDELFQNGYKPDDPFNSGFASLEEERLWTDQAQEIWGALLEEWQGPAVNKISLLPYLSAAAHEGLSPYDMPDAERLQKMADNCRLLEVREMLARLDTLATERQATEAWDGDTQDDIARVQKFYAMVLARVAPHYRVDVAQGLESPEAETRAWVQLALDGQTG</sequence>
<keyword evidence="2" id="KW-0472">Membrane</keyword>
<feature type="transmembrane region" description="Helical" evidence="2">
    <location>
        <begin position="6"/>
        <end position="24"/>
    </location>
</feature>
<dbReference type="RefSeq" id="WP_035596316.1">
    <property type="nucleotide sequence ID" value="NZ_ARYM01000007.1"/>
</dbReference>
<name>A0A062VF53_9PROT</name>
<feature type="transmembrane region" description="Helical" evidence="2">
    <location>
        <begin position="114"/>
        <end position="131"/>
    </location>
</feature>
<evidence type="ECO:0000256" key="2">
    <source>
        <dbReference type="SAM" id="Phobius"/>
    </source>
</evidence>
<feature type="compositionally biased region" description="Acidic residues" evidence="1">
    <location>
        <begin position="183"/>
        <end position="192"/>
    </location>
</feature>
<protein>
    <recommendedName>
        <fullName evidence="3">PLAT domain-containing protein</fullName>
    </recommendedName>
</protein>
<organism evidence="4 5">
    <name type="scientific">Hyphomonas polymorpha PS728</name>
    <dbReference type="NCBI Taxonomy" id="1280954"/>
    <lineage>
        <taxon>Bacteria</taxon>
        <taxon>Pseudomonadati</taxon>
        <taxon>Pseudomonadota</taxon>
        <taxon>Alphaproteobacteria</taxon>
        <taxon>Hyphomonadales</taxon>
        <taxon>Hyphomonadaceae</taxon>
        <taxon>Hyphomonas</taxon>
    </lineage>
</organism>
<feature type="domain" description="PLAT" evidence="3">
    <location>
        <begin position="371"/>
        <end position="401"/>
    </location>
</feature>
<proteinExistence type="predicted"/>
<evidence type="ECO:0000256" key="1">
    <source>
        <dbReference type="SAM" id="MobiDB-lite"/>
    </source>
</evidence>
<feature type="transmembrane region" description="Helical" evidence="2">
    <location>
        <begin position="75"/>
        <end position="93"/>
    </location>
</feature>
<comment type="caution">
    <text evidence="4">The sequence shown here is derived from an EMBL/GenBank/DDBJ whole genome shotgun (WGS) entry which is preliminary data.</text>
</comment>
<feature type="transmembrane region" description="Helical" evidence="2">
    <location>
        <begin position="137"/>
        <end position="165"/>
    </location>
</feature>
<dbReference type="InterPro" id="IPR001024">
    <property type="entry name" value="PLAT/LH2_dom"/>
</dbReference>
<feature type="transmembrane region" description="Helical" evidence="2">
    <location>
        <begin position="51"/>
        <end position="69"/>
    </location>
</feature>
<dbReference type="OrthoDB" id="7875565at2"/>
<dbReference type="Proteomes" id="UP000027100">
    <property type="component" value="Unassembled WGS sequence"/>
</dbReference>
<keyword evidence="5" id="KW-1185">Reference proteome</keyword>
<reference evidence="4 5" key="1">
    <citation type="journal article" date="2014" name="Antonie Van Leeuwenhoek">
        <title>Hyphomonas beringensis sp. nov. and Hyphomonas chukchiensis sp. nov., isolated from surface seawater of the Bering Sea and Chukchi Sea.</title>
        <authorList>
            <person name="Li C."/>
            <person name="Lai Q."/>
            <person name="Li G."/>
            <person name="Dong C."/>
            <person name="Wang J."/>
            <person name="Liao Y."/>
            <person name="Shao Z."/>
        </authorList>
    </citation>
    <scope>NUCLEOTIDE SEQUENCE [LARGE SCALE GENOMIC DNA]</scope>
    <source>
        <strain evidence="4 5">PS728</strain>
    </source>
</reference>
<dbReference type="PROSITE" id="PS50095">
    <property type="entry name" value="PLAT"/>
    <property type="match status" value="1"/>
</dbReference>
<keyword evidence="2" id="KW-0812">Transmembrane</keyword>
<gene>
    <name evidence="4" type="ORF">HPO_07092</name>
</gene>
<dbReference type="STRING" id="1280954.HPO_07092"/>
<dbReference type="PATRIC" id="fig|1280954.3.peg.1438"/>
<dbReference type="AlphaFoldDB" id="A0A062VF53"/>
<feature type="region of interest" description="Disordered" evidence="1">
    <location>
        <begin position="169"/>
        <end position="198"/>
    </location>
</feature>